<dbReference type="EMBL" id="MU007021">
    <property type="protein sequence ID" value="KAF2433338.1"/>
    <property type="molecule type" value="Genomic_DNA"/>
</dbReference>
<dbReference type="Proteomes" id="UP000800235">
    <property type="component" value="Unassembled WGS sequence"/>
</dbReference>
<accession>A0A9P4NY06</accession>
<evidence type="ECO:0000313" key="2">
    <source>
        <dbReference type="Proteomes" id="UP000800235"/>
    </source>
</evidence>
<keyword evidence="2" id="KW-1185">Reference proteome</keyword>
<sequence>MDKLPDSADSKLLADDNLGISHDKFPIAIEGTDTTATEHDAVIESPTSNDDESLQDDTQYLIIAKDRTKRLKDFAESIRPLCEATIQGPLTDRVKVALALEPIYFSDVCLLTAEYLDGDPGPALPTVPQFVKALQYKVVITYNPLTFYYQVQTYRRHDVHHFQNPAVKGFVLEAVQKSDWCKSISRALLNFADQITIKYNAVKDGRMTARERQQAIAAAKFDYGENQMIMNGVITAMTDVAKYDEVAEKGKTFADAVREGRVCGDVTYLINKWPGEHAPEQEVEEGKAPCHAQWCIVTVKKKAGL</sequence>
<evidence type="ECO:0000313" key="1">
    <source>
        <dbReference type="EMBL" id="KAF2433338.1"/>
    </source>
</evidence>
<reference evidence="1" key="1">
    <citation type="journal article" date="2020" name="Stud. Mycol.">
        <title>101 Dothideomycetes genomes: a test case for predicting lifestyles and emergence of pathogens.</title>
        <authorList>
            <person name="Haridas S."/>
            <person name="Albert R."/>
            <person name="Binder M."/>
            <person name="Bloem J."/>
            <person name="Labutti K."/>
            <person name="Salamov A."/>
            <person name="Andreopoulos B."/>
            <person name="Baker S."/>
            <person name="Barry K."/>
            <person name="Bills G."/>
            <person name="Bluhm B."/>
            <person name="Cannon C."/>
            <person name="Castanera R."/>
            <person name="Culley D."/>
            <person name="Daum C."/>
            <person name="Ezra D."/>
            <person name="Gonzalez J."/>
            <person name="Henrissat B."/>
            <person name="Kuo A."/>
            <person name="Liang C."/>
            <person name="Lipzen A."/>
            <person name="Lutzoni F."/>
            <person name="Magnuson J."/>
            <person name="Mondo S."/>
            <person name="Nolan M."/>
            <person name="Ohm R."/>
            <person name="Pangilinan J."/>
            <person name="Park H.-J."/>
            <person name="Ramirez L."/>
            <person name="Alfaro M."/>
            <person name="Sun H."/>
            <person name="Tritt A."/>
            <person name="Yoshinaga Y."/>
            <person name="Zwiers L.-H."/>
            <person name="Turgeon B."/>
            <person name="Goodwin S."/>
            <person name="Spatafora J."/>
            <person name="Crous P."/>
            <person name="Grigoriev I."/>
        </authorList>
    </citation>
    <scope>NUCLEOTIDE SEQUENCE</scope>
    <source>
        <strain evidence="1">CBS 130266</strain>
    </source>
</reference>
<gene>
    <name evidence="1" type="ORF">EJ08DRAFT_75527</name>
</gene>
<proteinExistence type="predicted"/>
<dbReference type="AlphaFoldDB" id="A0A9P4NY06"/>
<organism evidence="1 2">
    <name type="scientific">Tothia fuscella</name>
    <dbReference type="NCBI Taxonomy" id="1048955"/>
    <lineage>
        <taxon>Eukaryota</taxon>
        <taxon>Fungi</taxon>
        <taxon>Dikarya</taxon>
        <taxon>Ascomycota</taxon>
        <taxon>Pezizomycotina</taxon>
        <taxon>Dothideomycetes</taxon>
        <taxon>Pleosporomycetidae</taxon>
        <taxon>Venturiales</taxon>
        <taxon>Cylindrosympodiaceae</taxon>
        <taxon>Tothia</taxon>
    </lineage>
</organism>
<name>A0A9P4NY06_9PEZI</name>
<protein>
    <submittedName>
        <fullName evidence="1">Uncharacterized protein</fullName>
    </submittedName>
</protein>
<comment type="caution">
    <text evidence="1">The sequence shown here is derived from an EMBL/GenBank/DDBJ whole genome shotgun (WGS) entry which is preliminary data.</text>
</comment>